<organism evidence="2 3">
    <name type="scientific">Saguinus oedipus</name>
    <name type="common">Cotton-top tamarin</name>
    <name type="synonym">Oedipomidas oedipus</name>
    <dbReference type="NCBI Taxonomy" id="9490"/>
    <lineage>
        <taxon>Eukaryota</taxon>
        <taxon>Metazoa</taxon>
        <taxon>Chordata</taxon>
        <taxon>Craniata</taxon>
        <taxon>Vertebrata</taxon>
        <taxon>Euteleostomi</taxon>
        <taxon>Mammalia</taxon>
        <taxon>Eutheria</taxon>
        <taxon>Euarchontoglires</taxon>
        <taxon>Primates</taxon>
        <taxon>Haplorrhini</taxon>
        <taxon>Platyrrhini</taxon>
        <taxon>Cebidae</taxon>
        <taxon>Callitrichinae</taxon>
        <taxon>Saguinus</taxon>
    </lineage>
</organism>
<feature type="region of interest" description="Disordered" evidence="1">
    <location>
        <begin position="36"/>
        <end position="63"/>
    </location>
</feature>
<evidence type="ECO:0008006" key="4">
    <source>
        <dbReference type="Google" id="ProtNLM"/>
    </source>
</evidence>
<proteinExistence type="predicted"/>
<comment type="caution">
    <text evidence="2">The sequence shown here is derived from an EMBL/GenBank/DDBJ whole genome shotgun (WGS) entry which is preliminary data.</text>
</comment>
<evidence type="ECO:0000256" key="1">
    <source>
        <dbReference type="SAM" id="MobiDB-lite"/>
    </source>
</evidence>
<evidence type="ECO:0000313" key="3">
    <source>
        <dbReference type="Proteomes" id="UP001266305"/>
    </source>
</evidence>
<reference evidence="2 3" key="1">
    <citation type="submission" date="2023-05" db="EMBL/GenBank/DDBJ databases">
        <title>B98-5 Cell Line De Novo Hybrid Assembly: An Optical Mapping Approach.</title>
        <authorList>
            <person name="Kananen K."/>
            <person name="Auerbach J.A."/>
            <person name="Kautto E."/>
            <person name="Blachly J.S."/>
        </authorList>
    </citation>
    <scope>NUCLEOTIDE SEQUENCE [LARGE SCALE GENOMIC DNA]</scope>
    <source>
        <strain evidence="2">B95-8</strain>
        <tissue evidence="2">Cell line</tissue>
    </source>
</reference>
<evidence type="ECO:0000313" key="2">
    <source>
        <dbReference type="EMBL" id="KAK2097964.1"/>
    </source>
</evidence>
<keyword evidence="3" id="KW-1185">Reference proteome</keyword>
<protein>
    <recommendedName>
        <fullName evidence="4">Prolactin receptor</fullName>
    </recommendedName>
</protein>
<feature type="compositionally biased region" description="Polar residues" evidence="1">
    <location>
        <begin position="90"/>
        <end position="99"/>
    </location>
</feature>
<dbReference type="EMBL" id="JASSZA010000011">
    <property type="protein sequence ID" value="KAK2097964.1"/>
    <property type="molecule type" value="Genomic_DNA"/>
</dbReference>
<accession>A0ABQ9ULP4</accession>
<feature type="region of interest" description="Disordered" evidence="1">
    <location>
        <begin position="78"/>
        <end position="147"/>
    </location>
</feature>
<name>A0ABQ9ULP4_SAGOE</name>
<gene>
    <name evidence="2" type="ORF">P7K49_023415</name>
</gene>
<dbReference type="Proteomes" id="UP001266305">
    <property type="component" value="Unassembled WGS sequence"/>
</dbReference>
<sequence>MSVLYHRPAAAAWENAGGGVRGRPWEGACMPLAVQEPDRPDSTGSLNRLSFSGPLKGEGPSDLEVGIRDCSNRYWRPSGRVPANVPQLPELTTSPSAWASHQGVLPRSPSQGTRASHHCGPENRRKKDKAVASAACSRGGNSCIWPPLGADQVETAYQKLSGAKPNPKTDVQVCR</sequence>